<accession>A0AAW6LXH6</accession>
<protein>
    <submittedName>
        <fullName evidence="2">GIY-YIG nuclease family protein</fullName>
    </submittedName>
</protein>
<dbReference type="RefSeq" id="WP_275233172.1">
    <property type="nucleotide sequence ID" value="NZ_JARDXE010000055.1"/>
</dbReference>
<proteinExistence type="predicted"/>
<reference evidence="2" key="1">
    <citation type="submission" date="2023-02" db="EMBL/GenBank/DDBJ databases">
        <title>A novel hydrolase synthesized by Rhodococcus erythropolis HQ is responsible for the detoxification of Zearalenone.</title>
        <authorList>
            <person name="Hu J."/>
            <person name="Xu J."/>
        </authorList>
    </citation>
    <scope>NUCLEOTIDE SEQUENCE</scope>
    <source>
        <strain evidence="2">HQ</strain>
    </source>
</reference>
<sequence length="187" mass="20488">MHTSLPSAPLDAAGTITALSVPTRRLDDLSTLPAASGLYAWWAAPEVFPQLPGPTHPINTGVRLLYVGLATNLRRRVVRNHLRRSGQSTLRRTLVGLLLDTEHYRTRRTDRVVLVDEDEARLTTWMHTHLQLSWCQHPTPDAVEAAVIAQWAPPLNVAHANGPARALIEAARAAYSASAKPEDPAPI</sequence>
<evidence type="ECO:0000259" key="1">
    <source>
        <dbReference type="Pfam" id="PF20815"/>
    </source>
</evidence>
<dbReference type="AlphaFoldDB" id="A0AAW6LXH6"/>
<name>A0AAW6LXH6_RHOSG</name>
<comment type="caution">
    <text evidence="2">The sequence shown here is derived from an EMBL/GenBank/DDBJ whole genome shotgun (WGS) entry which is preliminary data.</text>
</comment>
<gene>
    <name evidence="2" type="ORF">PXH69_34475</name>
</gene>
<dbReference type="InterPro" id="IPR049311">
    <property type="entry name" value="GIY_YIG_cat"/>
</dbReference>
<dbReference type="Proteomes" id="UP001217325">
    <property type="component" value="Unassembled WGS sequence"/>
</dbReference>
<organism evidence="2 3">
    <name type="scientific">Rhodococcus qingshengii</name>
    <dbReference type="NCBI Taxonomy" id="334542"/>
    <lineage>
        <taxon>Bacteria</taxon>
        <taxon>Bacillati</taxon>
        <taxon>Actinomycetota</taxon>
        <taxon>Actinomycetes</taxon>
        <taxon>Mycobacteriales</taxon>
        <taxon>Nocardiaceae</taxon>
        <taxon>Rhodococcus</taxon>
        <taxon>Rhodococcus erythropolis group</taxon>
    </lineage>
</organism>
<evidence type="ECO:0000313" key="3">
    <source>
        <dbReference type="Proteomes" id="UP001217325"/>
    </source>
</evidence>
<dbReference type="EMBL" id="JARDXE010000055">
    <property type="protein sequence ID" value="MDE8650065.1"/>
    <property type="molecule type" value="Genomic_DNA"/>
</dbReference>
<dbReference type="Pfam" id="PF20815">
    <property type="entry name" value="GIY_YIG_2"/>
    <property type="match status" value="1"/>
</dbReference>
<evidence type="ECO:0000313" key="2">
    <source>
        <dbReference type="EMBL" id="MDE8650065.1"/>
    </source>
</evidence>
<feature type="domain" description="GIY-YIG catalytic" evidence="1">
    <location>
        <begin position="37"/>
        <end position="161"/>
    </location>
</feature>